<protein>
    <submittedName>
        <fullName evidence="1">Uncharacterized protein</fullName>
    </submittedName>
</protein>
<dbReference type="AlphaFoldDB" id="A0A9W9HBK1"/>
<keyword evidence="2" id="KW-1185">Reference proteome</keyword>
<dbReference type="PANTHER" id="PTHR31252">
    <property type="entry name" value="DUF4419 DOMAIN-CONTAINING PROTEIN"/>
    <property type="match status" value="1"/>
</dbReference>
<reference evidence="1" key="2">
    <citation type="journal article" date="2023" name="IMA Fungus">
        <title>Comparative genomic study of the Penicillium genus elucidates a diverse pangenome and 15 lateral gene transfer events.</title>
        <authorList>
            <person name="Petersen C."/>
            <person name="Sorensen T."/>
            <person name="Nielsen M.R."/>
            <person name="Sondergaard T.E."/>
            <person name="Sorensen J.L."/>
            <person name="Fitzpatrick D.A."/>
            <person name="Frisvad J.C."/>
            <person name="Nielsen K.L."/>
        </authorList>
    </citation>
    <scope>NUCLEOTIDE SEQUENCE</scope>
    <source>
        <strain evidence="1">IBT 22155</strain>
    </source>
</reference>
<proteinExistence type="predicted"/>
<dbReference type="InterPro" id="IPR025533">
    <property type="entry name" value="DUF4419"/>
</dbReference>
<reference evidence="1" key="1">
    <citation type="submission" date="2022-11" db="EMBL/GenBank/DDBJ databases">
        <authorList>
            <person name="Petersen C."/>
        </authorList>
    </citation>
    <scope>NUCLEOTIDE SEQUENCE</scope>
    <source>
        <strain evidence="1">IBT 22155</strain>
    </source>
</reference>
<name>A0A9W9HBK1_9EURO</name>
<dbReference type="EMBL" id="JAPQKL010000002">
    <property type="protein sequence ID" value="KAJ5143651.1"/>
    <property type="molecule type" value="Genomic_DNA"/>
</dbReference>
<dbReference type="OrthoDB" id="9978173at2759"/>
<evidence type="ECO:0000313" key="2">
    <source>
        <dbReference type="Proteomes" id="UP001149079"/>
    </source>
</evidence>
<organism evidence="1 2">
    <name type="scientific">Penicillium bovifimosum</name>
    <dbReference type="NCBI Taxonomy" id="126998"/>
    <lineage>
        <taxon>Eukaryota</taxon>
        <taxon>Fungi</taxon>
        <taxon>Dikarya</taxon>
        <taxon>Ascomycota</taxon>
        <taxon>Pezizomycotina</taxon>
        <taxon>Eurotiomycetes</taxon>
        <taxon>Eurotiomycetidae</taxon>
        <taxon>Eurotiales</taxon>
        <taxon>Aspergillaceae</taxon>
        <taxon>Penicillium</taxon>
    </lineage>
</organism>
<comment type="caution">
    <text evidence="1">The sequence shown here is derived from an EMBL/GenBank/DDBJ whole genome shotgun (WGS) entry which is preliminary data.</text>
</comment>
<dbReference type="Pfam" id="PF14388">
    <property type="entry name" value="DUF4419"/>
    <property type="match status" value="1"/>
</dbReference>
<evidence type="ECO:0000313" key="1">
    <source>
        <dbReference type="EMBL" id="KAJ5143651.1"/>
    </source>
</evidence>
<sequence length="410" mass="46422">MTKTFTTAGHPPTAWTRSKVYGSEQLLASSCSEEYADKKPNTTLIQSSFPRNFFSTTHISASQNGLLWAVVYAYNHHHKLKLRPEDVWFAILVQIGFYISSHAEQLRHLFVSHDGTRELHIDEFGVIDFTDFGKLALAMTRLIQQEVIDPELRNWAMPDFSTTTASDTIVAAVLMMGSMQQYFSCSSTLDCNCGIPSVTLLGKKEDWALLARKVNYLKTLGDEPSRFAQLLQPVLNNFVECLNPHNSREVHRFWRRCVVTELDEDGQSCLKGWITVFCFWDKDGKMLYPEEIHAPSSQVFQDAEAEFSIFHPLLRRVRLCSVPAGYSTMPVTVDDNGREYKAKMLAGSIGIQATSSGGRLECLEEQLEEWPINETLRTIDTVSGQPTAGTRRRELNTIQPASGWLMYETK</sequence>
<dbReference type="PANTHER" id="PTHR31252:SF11">
    <property type="entry name" value="DUF4419 DOMAIN-CONTAINING PROTEIN"/>
    <property type="match status" value="1"/>
</dbReference>
<accession>A0A9W9HBK1</accession>
<dbReference type="RefSeq" id="XP_056525295.1">
    <property type="nucleotide sequence ID" value="XM_056663182.1"/>
</dbReference>
<gene>
    <name evidence="1" type="ORF">N7515_002438</name>
</gene>
<dbReference type="Proteomes" id="UP001149079">
    <property type="component" value="Unassembled WGS sequence"/>
</dbReference>
<dbReference type="GeneID" id="81402352"/>